<protein>
    <submittedName>
        <fullName evidence="2">Uncharacterized protein</fullName>
    </submittedName>
</protein>
<evidence type="ECO:0000313" key="2">
    <source>
        <dbReference type="EMBL" id="EUJ34195.1"/>
    </source>
</evidence>
<proteinExistence type="predicted"/>
<feature type="transmembrane region" description="Helical" evidence="1">
    <location>
        <begin position="12"/>
        <end position="35"/>
    </location>
</feature>
<dbReference type="EMBL" id="AODH01000077">
    <property type="protein sequence ID" value="EUJ34195.1"/>
    <property type="molecule type" value="Genomic_DNA"/>
</dbReference>
<dbReference type="AlphaFoldDB" id="W7CA43"/>
<accession>W7CA43</accession>
<dbReference type="STRING" id="1265861.BCAMP_12588"/>
<reference evidence="2 3" key="1">
    <citation type="submission" date="2012-12" db="EMBL/GenBank/DDBJ databases">
        <title>Novel taxa of Listeriaceae from agricultural environments in the United States.</title>
        <authorList>
            <person name="den Bakker H.C."/>
            <person name="Allred A."/>
            <person name="Warchocki S."/>
            <person name="Wright E.M."/>
            <person name="Burrell A."/>
            <person name="Nightingale K.K."/>
            <person name="Kephart D."/>
            <person name="Wiedmann M."/>
        </authorList>
    </citation>
    <scope>NUCLEOTIDE SEQUENCE [LARGE SCALE GENOMIC DNA]</scope>
    <source>
        <strain evidence="2 3">FSL F6-1037</strain>
    </source>
</reference>
<dbReference type="OrthoDB" id="2317397at2"/>
<dbReference type="Proteomes" id="UP000019243">
    <property type="component" value="Unassembled WGS sequence"/>
</dbReference>
<evidence type="ECO:0000256" key="1">
    <source>
        <dbReference type="SAM" id="Phobius"/>
    </source>
</evidence>
<keyword evidence="3" id="KW-1185">Reference proteome</keyword>
<keyword evidence="1" id="KW-0812">Transmembrane</keyword>
<organism evidence="2 3">
    <name type="scientific">Brochothrix campestris FSL F6-1037</name>
    <dbReference type="NCBI Taxonomy" id="1265861"/>
    <lineage>
        <taxon>Bacteria</taxon>
        <taxon>Bacillati</taxon>
        <taxon>Bacillota</taxon>
        <taxon>Bacilli</taxon>
        <taxon>Bacillales</taxon>
        <taxon>Listeriaceae</taxon>
        <taxon>Brochothrix</taxon>
    </lineage>
</organism>
<name>W7CA43_9LIST</name>
<feature type="transmembrane region" description="Helical" evidence="1">
    <location>
        <begin position="41"/>
        <end position="62"/>
    </location>
</feature>
<comment type="caution">
    <text evidence="2">The sequence shown here is derived from an EMBL/GenBank/DDBJ whole genome shotgun (WGS) entry which is preliminary data.</text>
</comment>
<keyword evidence="1" id="KW-1133">Transmembrane helix</keyword>
<evidence type="ECO:0000313" key="3">
    <source>
        <dbReference type="Proteomes" id="UP000019243"/>
    </source>
</evidence>
<sequence>MYTNPKNIKQEIKILFFYFVDIMIVIGGFIVGVGISKPLHLSFGMTLFLEILTTLFALWLCVRAPSHPNERNLSVLIHLFKMDRNHHHSIEIERQK</sequence>
<gene>
    <name evidence="2" type="ORF">BCAMP_12588</name>
</gene>
<keyword evidence="1" id="KW-0472">Membrane</keyword>
<dbReference type="RefSeq" id="WP_035315781.1">
    <property type="nucleotide sequence ID" value="NZ_AODH01000077.1"/>
</dbReference>